<keyword evidence="2" id="KW-1185">Reference proteome</keyword>
<sequence>MFLLPKGNPLYENIAASKVKIPDMFEKLKGSSFTGYLNFTFPSSIAILFFEAGKLISAMLEQDGKRLTGFEAIAGVCNQIFGGGGSLSVYKLSRDLTMCLHAMLHGDVLYQGQELKLIDIKGLLEKMKAQRLNGCLRIYTEDRTALIFYKEGAPLGFFHDGSHDIETSASESQKIAGLPGAKIDVLSTKSAEELMHYDLLEMVNIAKLWESTTARFSSEREKIRKEAEVVGQQHADDALKELEDDLKEVAMAYVGKMGASLVEKELNDRGGRRALTDGSRAGAFLAGVEKGAKLLTSISKTREMLETMKNEIAERTKSLL</sequence>
<evidence type="ECO:0000313" key="1">
    <source>
        <dbReference type="EMBL" id="MBE2887558.1"/>
    </source>
</evidence>
<comment type="caution">
    <text evidence="1">The sequence shown here is derived from an EMBL/GenBank/DDBJ whole genome shotgun (WGS) entry which is preliminary data.</text>
</comment>
<dbReference type="RefSeq" id="WP_066357528.1">
    <property type="nucleotide sequence ID" value="NZ_JADBFD010000007.1"/>
</dbReference>
<gene>
    <name evidence="1" type="ORF">IIE05_06195</name>
</gene>
<dbReference type="EMBL" id="JADBFD010000007">
    <property type="protein sequence ID" value="MBE2887558.1"/>
    <property type="molecule type" value="Genomic_DNA"/>
</dbReference>
<proteinExistence type="predicted"/>
<accession>A0ABR9NTI2</accession>
<organism evidence="1 2">
    <name type="scientific">Geobacter anodireducens</name>
    <dbReference type="NCBI Taxonomy" id="1340425"/>
    <lineage>
        <taxon>Bacteria</taxon>
        <taxon>Pseudomonadati</taxon>
        <taxon>Thermodesulfobacteriota</taxon>
        <taxon>Desulfuromonadia</taxon>
        <taxon>Geobacterales</taxon>
        <taxon>Geobacteraceae</taxon>
        <taxon>Geobacter</taxon>
    </lineage>
</organism>
<name>A0ABR9NTI2_9BACT</name>
<dbReference type="Proteomes" id="UP000618926">
    <property type="component" value="Unassembled WGS sequence"/>
</dbReference>
<protein>
    <submittedName>
        <fullName evidence="1">GTPase-activating protein</fullName>
    </submittedName>
</protein>
<evidence type="ECO:0000313" key="2">
    <source>
        <dbReference type="Proteomes" id="UP000618926"/>
    </source>
</evidence>
<reference evidence="1 2" key="1">
    <citation type="submission" date="2020-10" db="EMBL/GenBank/DDBJ databases">
        <title>Investigation of anaerobic biodegradation of phenanthrene by a sulfate-dependent Geobacter anodireducens strain PheS2.</title>
        <authorList>
            <person name="Zhang Z."/>
        </authorList>
    </citation>
    <scope>NUCLEOTIDE SEQUENCE [LARGE SCALE GENOMIC DNA]</scope>
    <source>
        <strain evidence="1 2">PheS2</strain>
    </source>
</reference>